<keyword evidence="3" id="KW-1185">Reference proteome</keyword>
<evidence type="ECO:0000313" key="3">
    <source>
        <dbReference type="Proteomes" id="UP001221898"/>
    </source>
</evidence>
<protein>
    <submittedName>
        <fullName evidence="2">Uncharacterized protein</fullName>
    </submittedName>
</protein>
<proteinExistence type="predicted"/>
<gene>
    <name evidence="2" type="ORF">AAFF_G00279370</name>
</gene>
<name>A0AAD7SRM0_9TELE</name>
<sequence>MTSLSGHPILSTETLLGGELPPTGSNRLALPPPQPRAALSPEGPEWRCPISSGRSHYSTVHTAPTNGAGPLSCNLVGRSYRYATREAGQVAGQFAALGCVPAAVSDSVSRSLLLSHAEGPTALFSCPPG</sequence>
<evidence type="ECO:0000256" key="1">
    <source>
        <dbReference type="SAM" id="MobiDB-lite"/>
    </source>
</evidence>
<organism evidence="2 3">
    <name type="scientific">Aldrovandia affinis</name>
    <dbReference type="NCBI Taxonomy" id="143900"/>
    <lineage>
        <taxon>Eukaryota</taxon>
        <taxon>Metazoa</taxon>
        <taxon>Chordata</taxon>
        <taxon>Craniata</taxon>
        <taxon>Vertebrata</taxon>
        <taxon>Euteleostomi</taxon>
        <taxon>Actinopterygii</taxon>
        <taxon>Neopterygii</taxon>
        <taxon>Teleostei</taxon>
        <taxon>Notacanthiformes</taxon>
        <taxon>Halosauridae</taxon>
        <taxon>Aldrovandia</taxon>
    </lineage>
</organism>
<dbReference type="Proteomes" id="UP001221898">
    <property type="component" value="Unassembled WGS sequence"/>
</dbReference>
<feature type="region of interest" description="Disordered" evidence="1">
    <location>
        <begin position="1"/>
        <end position="45"/>
    </location>
</feature>
<accession>A0AAD7SRM0</accession>
<reference evidence="2" key="1">
    <citation type="journal article" date="2023" name="Science">
        <title>Genome structures resolve the early diversification of teleost fishes.</title>
        <authorList>
            <person name="Parey E."/>
            <person name="Louis A."/>
            <person name="Montfort J."/>
            <person name="Bouchez O."/>
            <person name="Roques C."/>
            <person name="Iampietro C."/>
            <person name="Lluch J."/>
            <person name="Castinel A."/>
            <person name="Donnadieu C."/>
            <person name="Desvignes T."/>
            <person name="Floi Bucao C."/>
            <person name="Jouanno E."/>
            <person name="Wen M."/>
            <person name="Mejri S."/>
            <person name="Dirks R."/>
            <person name="Jansen H."/>
            <person name="Henkel C."/>
            <person name="Chen W.J."/>
            <person name="Zahm M."/>
            <person name="Cabau C."/>
            <person name="Klopp C."/>
            <person name="Thompson A.W."/>
            <person name="Robinson-Rechavi M."/>
            <person name="Braasch I."/>
            <person name="Lecointre G."/>
            <person name="Bobe J."/>
            <person name="Postlethwait J.H."/>
            <person name="Berthelot C."/>
            <person name="Roest Crollius H."/>
            <person name="Guiguen Y."/>
        </authorList>
    </citation>
    <scope>NUCLEOTIDE SEQUENCE</scope>
    <source>
        <strain evidence="2">NC1722</strain>
    </source>
</reference>
<dbReference type="AlphaFoldDB" id="A0AAD7SRM0"/>
<evidence type="ECO:0000313" key="2">
    <source>
        <dbReference type="EMBL" id="KAJ8407363.1"/>
    </source>
</evidence>
<comment type="caution">
    <text evidence="2">The sequence shown here is derived from an EMBL/GenBank/DDBJ whole genome shotgun (WGS) entry which is preliminary data.</text>
</comment>
<dbReference type="EMBL" id="JAINUG010000039">
    <property type="protein sequence ID" value="KAJ8407363.1"/>
    <property type="molecule type" value="Genomic_DNA"/>
</dbReference>